<dbReference type="EMBL" id="LAZR01001932">
    <property type="protein sequence ID" value="KKN36931.1"/>
    <property type="molecule type" value="Genomic_DNA"/>
</dbReference>
<proteinExistence type="predicted"/>
<dbReference type="AlphaFoldDB" id="A0A0F9SJ14"/>
<reference evidence="1" key="1">
    <citation type="journal article" date="2015" name="Nature">
        <title>Complex archaea that bridge the gap between prokaryotes and eukaryotes.</title>
        <authorList>
            <person name="Spang A."/>
            <person name="Saw J.H."/>
            <person name="Jorgensen S.L."/>
            <person name="Zaremba-Niedzwiedzka K."/>
            <person name="Martijn J."/>
            <person name="Lind A.E."/>
            <person name="van Eijk R."/>
            <person name="Schleper C."/>
            <person name="Guy L."/>
            <person name="Ettema T.J."/>
        </authorList>
    </citation>
    <scope>NUCLEOTIDE SEQUENCE</scope>
</reference>
<organism evidence="1">
    <name type="scientific">marine sediment metagenome</name>
    <dbReference type="NCBI Taxonomy" id="412755"/>
    <lineage>
        <taxon>unclassified sequences</taxon>
        <taxon>metagenomes</taxon>
        <taxon>ecological metagenomes</taxon>
    </lineage>
</organism>
<gene>
    <name evidence="1" type="ORF">LCGC14_0768540</name>
</gene>
<protein>
    <submittedName>
        <fullName evidence="1">Uncharacterized protein</fullName>
    </submittedName>
</protein>
<comment type="caution">
    <text evidence="1">The sequence shown here is derived from an EMBL/GenBank/DDBJ whole genome shotgun (WGS) entry which is preliminary data.</text>
</comment>
<accession>A0A0F9SJ14</accession>
<name>A0A0F9SJ14_9ZZZZ</name>
<evidence type="ECO:0000313" key="1">
    <source>
        <dbReference type="EMBL" id="KKN36931.1"/>
    </source>
</evidence>
<sequence length="111" mass="12246">MRRMLGRVVMLVAVLMLSAGLPRAGPDTDVGIEQYITQAQDAQYTFGAIVPPAVDLRVTEQFVAGASLAESRSPLVITRTQRYVDTVHTNTATATSRFIHRTDNGWRTLRT</sequence>